<dbReference type="InterPro" id="IPR034635">
    <property type="entry name" value="RAVER1_RRM3"/>
</dbReference>
<dbReference type="InterPro" id="IPR035979">
    <property type="entry name" value="RBD_domain_sf"/>
</dbReference>
<dbReference type="SMART" id="SM00360">
    <property type="entry name" value="RRM"/>
    <property type="match status" value="3"/>
</dbReference>
<evidence type="ECO:0000256" key="9">
    <source>
        <dbReference type="ARBA" id="ARBA00058259"/>
    </source>
</evidence>
<dbReference type="InterPro" id="IPR034633">
    <property type="entry name" value="RAVER1_RRM1"/>
</dbReference>
<evidence type="ECO:0000256" key="8">
    <source>
        <dbReference type="ARBA" id="ARBA00023242"/>
    </source>
</evidence>
<dbReference type="SMART" id="SM00361">
    <property type="entry name" value="RRM_1"/>
    <property type="match status" value="1"/>
</dbReference>
<evidence type="ECO:0000256" key="14">
    <source>
        <dbReference type="SAM" id="MobiDB-lite"/>
    </source>
</evidence>
<comment type="function">
    <text evidence="9">Cooperates with PTBP1 to modulate regulated alternative splicing events. Promotes exon skipping. Cooperates with PTBP1 to modulate switching between mutually exclusive exons during maturation of the TPM1 pre-mRNA.</text>
</comment>
<evidence type="ECO:0000313" key="17">
    <source>
        <dbReference type="Ensembl" id="ENSVKKP00000018440.1"/>
    </source>
</evidence>
<reference evidence="17" key="1">
    <citation type="submission" date="2025-08" db="UniProtKB">
        <authorList>
            <consortium name="Ensembl"/>
        </authorList>
    </citation>
    <scope>IDENTIFICATION</scope>
</reference>
<evidence type="ECO:0000256" key="2">
    <source>
        <dbReference type="ARBA" id="ARBA00004496"/>
    </source>
</evidence>
<dbReference type="Proteomes" id="UP000694545">
    <property type="component" value="Unplaced"/>
</dbReference>
<evidence type="ECO:0000259" key="16">
    <source>
        <dbReference type="PROSITE" id="PS50102"/>
    </source>
</evidence>
<keyword evidence="4" id="KW-0597">Phosphoprotein</keyword>
<dbReference type="PROSITE" id="PS50102">
    <property type="entry name" value="RRM"/>
    <property type="match status" value="3"/>
</dbReference>
<dbReference type="InterPro" id="IPR012677">
    <property type="entry name" value="Nucleotide-bd_a/b_plait_sf"/>
</dbReference>
<keyword evidence="5" id="KW-0677">Repeat</keyword>
<feature type="region of interest" description="Disordered" evidence="14">
    <location>
        <begin position="499"/>
        <end position="518"/>
    </location>
</feature>
<dbReference type="GO" id="GO:0005634">
    <property type="term" value="C:nucleus"/>
    <property type="evidence" value="ECO:0007669"/>
    <property type="project" value="UniProtKB-SubCell"/>
</dbReference>
<keyword evidence="3" id="KW-0963">Cytoplasm</keyword>
<feature type="region of interest" description="Disordered" evidence="14">
    <location>
        <begin position="695"/>
        <end position="718"/>
    </location>
</feature>
<evidence type="ECO:0000256" key="7">
    <source>
        <dbReference type="ARBA" id="ARBA00022990"/>
    </source>
</evidence>
<feature type="domain" description="RRM" evidence="16">
    <location>
        <begin position="59"/>
        <end position="130"/>
    </location>
</feature>
<feature type="domain" description="RRM" evidence="16">
    <location>
        <begin position="221"/>
        <end position="299"/>
    </location>
</feature>
<dbReference type="InterPro" id="IPR050502">
    <property type="entry name" value="Euk_RNA-bind_prot"/>
</dbReference>
<accession>A0A8D2L8N6</accession>
<evidence type="ECO:0000256" key="6">
    <source>
        <dbReference type="ARBA" id="ARBA00022884"/>
    </source>
</evidence>
<dbReference type="InterPro" id="IPR000504">
    <property type="entry name" value="RRM_dom"/>
</dbReference>
<dbReference type="CTD" id="125950"/>
<dbReference type="FunFam" id="3.30.70.330:FF:000100">
    <property type="entry name" value="Putative ribonucleoprotein PTB-binding 1"/>
    <property type="match status" value="1"/>
</dbReference>
<dbReference type="GeneID" id="123030145"/>
<keyword evidence="18" id="KW-1185">Reference proteome</keyword>
<reference evidence="17" key="2">
    <citation type="submission" date="2025-09" db="UniProtKB">
        <authorList>
            <consortium name="Ensembl"/>
        </authorList>
    </citation>
    <scope>IDENTIFICATION</scope>
</reference>
<dbReference type="PANTHER" id="PTHR48025">
    <property type="entry name" value="OS02G0815200 PROTEIN"/>
    <property type="match status" value="1"/>
</dbReference>
<keyword evidence="8" id="KW-0539">Nucleus</keyword>
<comment type="subunit">
    <text evidence="10">Interacts with PTBP1, RAVER2, VCL and ACTN1. Part of a complex containing RAVER1, VCL and ACTN1.</text>
</comment>
<dbReference type="SUPFAM" id="SSF54928">
    <property type="entry name" value="RNA-binding domain, RBD"/>
    <property type="match status" value="2"/>
</dbReference>
<evidence type="ECO:0000256" key="11">
    <source>
        <dbReference type="ARBA" id="ARBA00072395"/>
    </source>
</evidence>
<evidence type="ECO:0000256" key="12">
    <source>
        <dbReference type="ARBA" id="ARBA00076009"/>
    </source>
</evidence>
<evidence type="ECO:0000256" key="3">
    <source>
        <dbReference type="ARBA" id="ARBA00022490"/>
    </source>
</evidence>
<dbReference type="InterPro" id="IPR003954">
    <property type="entry name" value="RRM_euk-type"/>
</dbReference>
<dbReference type="CDD" id="cd12665">
    <property type="entry name" value="RRM2_RAVER1"/>
    <property type="match status" value="1"/>
</dbReference>
<keyword evidence="15" id="KW-0732">Signal</keyword>
<feature type="compositionally biased region" description="Polar residues" evidence="14">
    <location>
        <begin position="505"/>
        <end position="514"/>
    </location>
</feature>
<feature type="chain" id="PRO_5034390727" description="Ribonucleoprotein PTB-binding 1" evidence="15">
    <location>
        <begin position="18"/>
        <end position="736"/>
    </location>
</feature>
<dbReference type="RefSeq" id="XP_044299729.1">
    <property type="nucleotide sequence ID" value="XM_044443794.1"/>
</dbReference>
<evidence type="ECO:0000256" key="5">
    <source>
        <dbReference type="ARBA" id="ARBA00022737"/>
    </source>
</evidence>
<dbReference type="FunFam" id="3.30.70.330:FF:000116">
    <property type="entry name" value="Putative ribonucleoprotein PTB-binding 1"/>
    <property type="match status" value="1"/>
</dbReference>
<organism evidence="17 18">
    <name type="scientific">Varanus komodoensis</name>
    <name type="common">Komodo dragon</name>
    <dbReference type="NCBI Taxonomy" id="61221"/>
    <lineage>
        <taxon>Eukaryota</taxon>
        <taxon>Metazoa</taxon>
        <taxon>Chordata</taxon>
        <taxon>Craniata</taxon>
        <taxon>Vertebrata</taxon>
        <taxon>Euteleostomi</taxon>
        <taxon>Lepidosauria</taxon>
        <taxon>Squamata</taxon>
        <taxon>Bifurcata</taxon>
        <taxon>Unidentata</taxon>
        <taxon>Episquamata</taxon>
        <taxon>Toxicofera</taxon>
        <taxon>Anguimorpha</taxon>
        <taxon>Paleoanguimorpha</taxon>
        <taxon>Varanoidea</taxon>
        <taxon>Varanidae</taxon>
        <taxon>Varanus</taxon>
    </lineage>
</organism>
<sequence length="736" mass="77943">MAALAAAAGLSVGAAAAAELAPSLEEGSANAPEEVFPPLEPAEVTSRLERSARQFRNRRKVLIRGLPADVANQEVHDLLSDYELKYCFVDKYKGTAFVTLLNGEQAESAIKKFHLSKLRDKEITVQLQPTDALLCIANLPQLYTQQQFEDLVRPFGNLERCFLVYSEKTGHSKGYGFVEYMKKDSAARAKSDLLGKQLGTRTLYVHWTDVNQLTLDLIHSKCLCVDKLPHNYNDVEELRQTFSAICPPVFCQLACGQDGQLKGFAVLEYESPEIAEMVQQATNGLPLAGNHIRVSFCAPGPPGRSMLAALIAAQATALNHGKGLLPEPNLLQMLNSLGNPTSIQLLLNPLLHGAIGGKQGILGAPPSVPLLTNPALSTALLQLALQNQTQAQQKPGILGESPLGSLQHGALGMPNTPASQAGNQLLGEMSSGSALPADTTPGPVKSPILPSGSLPLPSFMGPLGMERDNSVMGAQTPQLTQPGLQGLTTSILGSVISGLQKPKQTENGPPSASVSLLGEPPKDFKIPLNPYLNLHSLLPTGKLGGGASKGFSLKTGVLGNVSNPRLPQASISDPVLPSPGLTGENCSFDYQPDLGSRIYAQSRETGAQLPGFAQNKQKVSSPGFERNSLGAPLPPFYAGSPTSYFTSGLQAGLRQSHLNKAVGMPPVSTGESILGLGPTSHSQGTYSKTPVGGQKRAFSHLLPSPEPSPEGSYVGQHSQGLGGHYADSYLKRKRIF</sequence>
<dbReference type="CDD" id="cd12663">
    <property type="entry name" value="RRM1_RAVER1"/>
    <property type="match status" value="1"/>
</dbReference>
<gene>
    <name evidence="17" type="primary">RAVER1</name>
</gene>
<dbReference type="OMA" id="KENFMAG"/>
<feature type="domain" description="RRM" evidence="16">
    <location>
        <begin position="132"/>
        <end position="210"/>
    </location>
</feature>
<name>A0A8D2L8N6_VARKO</name>
<feature type="region of interest" description="Disordered" evidence="14">
    <location>
        <begin position="392"/>
        <end position="422"/>
    </location>
</feature>
<protein>
    <recommendedName>
        <fullName evidence="11">Ribonucleoprotein PTB-binding 1</fullName>
    </recommendedName>
    <alternativeName>
        <fullName evidence="12">Protein raver-1</fullName>
    </alternativeName>
</protein>
<dbReference type="CDD" id="cd12667">
    <property type="entry name" value="RRM3_RAVER1"/>
    <property type="match status" value="1"/>
</dbReference>
<dbReference type="GO" id="GO:0003729">
    <property type="term" value="F:mRNA binding"/>
    <property type="evidence" value="ECO:0007669"/>
    <property type="project" value="TreeGrafter"/>
</dbReference>
<dbReference type="Ensembl" id="ENSVKKT00000018903.1">
    <property type="protein sequence ID" value="ENSVKKP00000018440.1"/>
    <property type="gene ID" value="ENSVKKG00000012569.1"/>
</dbReference>
<feature type="signal peptide" evidence="15">
    <location>
        <begin position="1"/>
        <end position="17"/>
    </location>
</feature>
<dbReference type="FunFam" id="3.30.70.330:FF:000125">
    <property type="entry name" value="Putative ribonucleoprotein PTB-binding 1"/>
    <property type="match status" value="1"/>
</dbReference>
<evidence type="ECO:0000256" key="13">
    <source>
        <dbReference type="PROSITE-ProRule" id="PRU00176"/>
    </source>
</evidence>
<evidence type="ECO:0000256" key="15">
    <source>
        <dbReference type="SAM" id="SignalP"/>
    </source>
</evidence>
<dbReference type="Pfam" id="PF00076">
    <property type="entry name" value="RRM_1"/>
    <property type="match status" value="3"/>
</dbReference>
<proteinExistence type="predicted"/>
<dbReference type="AlphaFoldDB" id="A0A8D2L8N6"/>
<evidence type="ECO:0000313" key="18">
    <source>
        <dbReference type="Proteomes" id="UP000694545"/>
    </source>
</evidence>
<evidence type="ECO:0000256" key="1">
    <source>
        <dbReference type="ARBA" id="ARBA00004123"/>
    </source>
</evidence>
<comment type="subcellular location">
    <subcellularLocation>
        <location evidence="2">Cytoplasm</location>
    </subcellularLocation>
    <subcellularLocation>
        <location evidence="1">Nucleus</location>
    </subcellularLocation>
</comment>
<keyword evidence="7" id="KW-0007">Acetylation</keyword>
<evidence type="ECO:0000256" key="4">
    <source>
        <dbReference type="ARBA" id="ARBA00022553"/>
    </source>
</evidence>
<evidence type="ECO:0000256" key="10">
    <source>
        <dbReference type="ARBA" id="ARBA00066243"/>
    </source>
</evidence>
<dbReference type="PANTHER" id="PTHR48025:SF1">
    <property type="entry name" value="RRM DOMAIN-CONTAINING PROTEIN"/>
    <property type="match status" value="1"/>
</dbReference>
<dbReference type="Gene3D" id="3.30.70.330">
    <property type="match status" value="3"/>
</dbReference>
<keyword evidence="6 13" id="KW-0694">RNA-binding</keyword>
<dbReference type="GO" id="GO:0005737">
    <property type="term" value="C:cytoplasm"/>
    <property type="evidence" value="ECO:0007669"/>
    <property type="project" value="UniProtKB-SubCell"/>
</dbReference>